<keyword evidence="7" id="KW-1185">Reference proteome</keyword>
<comment type="caution">
    <text evidence="6">The sequence shown here is derived from an EMBL/GenBank/DDBJ whole genome shotgun (WGS) entry which is preliminary data.</text>
</comment>
<feature type="domain" description="ABC transporter" evidence="5">
    <location>
        <begin position="5"/>
        <end position="234"/>
    </location>
</feature>
<evidence type="ECO:0000256" key="1">
    <source>
        <dbReference type="ARBA" id="ARBA00005417"/>
    </source>
</evidence>
<dbReference type="PANTHER" id="PTHR43335:SF4">
    <property type="entry name" value="ABC TRANSPORTER, ATP-BINDING PROTEIN"/>
    <property type="match status" value="1"/>
</dbReference>
<dbReference type="Pfam" id="PF00005">
    <property type="entry name" value="ABC_tran"/>
    <property type="match status" value="1"/>
</dbReference>
<keyword evidence="3" id="KW-0547">Nucleotide-binding</keyword>
<dbReference type="InterPro" id="IPR003439">
    <property type="entry name" value="ABC_transporter-like_ATP-bd"/>
</dbReference>
<evidence type="ECO:0000313" key="6">
    <source>
        <dbReference type="EMBL" id="ODN66545.1"/>
    </source>
</evidence>
<evidence type="ECO:0000313" key="7">
    <source>
        <dbReference type="Proteomes" id="UP000094379"/>
    </source>
</evidence>
<name>A0A1E3GRG7_9GAMM</name>
<evidence type="ECO:0000256" key="2">
    <source>
        <dbReference type="ARBA" id="ARBA00022448"/>
    </source>
</evidence>
<dbReference type="InterPro" id="IPR003593">
    <property type="entry name" value="AAA+_ATPase"/>
</dbReference>
<reference evidence="6 7" key="1">
    <citation type="submission" date="2016-07" db="EMBL/GenBank/DDBJ databases">
        <title>Draft Genome Sequence of Methylophaga muralis Bur 1.</title>
        <authorList>
            <person name="Vasilenko O.V."/>
            <person name="Doronina N.V."/>
            <person name="Shmareva M.N."/>
            <person name="Tarlachkov S.V."/>
            <person name="Mustakhimov I."/>
            <person name="Trotsenko Y.A."/>
        </authorList>
    </citation>
    <scope>NUCLEOTIDE SEQUENCE [LARGE SCALE GENOMIC DNA]</scope>
    <source>
        <strain evidence="6 7">Bur 1</strain>
    </source>
</reference>
<dbReference type="Proteomes" id="UP000094379">
    <property type="component" value="Unassembled WGS sequence"/>
</dbReference>
<dbReference type="PANTHER" id="PTHR43335">
    <property type="entry name" value="ABC TRANSPORTER, ATP-BINDING PROTEIN"/>
    <property type="match status" value="1"/>
</dbReference>
<dbReference type="InterPro" id="IPR027417">
    <property type="entry name" value="P-loop_NTPase"/>
</dbReference>
<comment type="similarity">
    <text evidence="1">Belongs to the ABC transporter superfamily.</text>
</comment>
<keyword evidence="4 6" id="KW-0067">ATP-binding</keyword>
<organism evidence="6 7">
    <name type="scientific">Methylophaga muralis</name>
    <dbReference type="NCBI Taxonomy" id="291169"/>
    <lineage>
        <taxon>Bacteria</taxon>
        <taxon>Pseudomonadati</taxon>
        <taxon>Pseudomonadota</taxon>
        <taxon>Gammaproteobacteria</taxon>
        <taxon>Thiotrichales</taxon>
        <taxon>Piscirickettsiaceae</taxon>
        <taxon>Methylophaga</taxon>
    </lineage>
</organism>
<keyword evidence="2" id="KW-0813">Transport</keyword>
<dbReference type="SMART" id="SM00382">
    <property type="entry name" value="AAA"/>
    <property type="match status" value="1"/>
</dbReference>
<dbReference type="PATRIC" id="fig|291169.3.peg.1724"/>
<dbReference type="EMBL" id="MCRI01000017">
    <property type="protein sequence ID" value="ODN66545.1"/>
    <property type="molecule type" value="Genomic_DNA"/>
</dbReference>
<dbReference type="PROSITE" id="PS50893">
    <property type="entry name" value="ABC_TRANSPORTER_2"/>
    <property type="match status" value="1"/>
</dbReference>
<accession>A0A1E3GRG7</accession>
<dbReference type="GO" id="GO:0016887">
    <property type="term" value="F:ATP hydrolysis activity"/>
    <property type="evidence" value="ECO:0007669"/>
    <property type="project" value="InterPro"/>
</dbReference>
<dbReference type="SUPFAM" id="SSF52540">
    <property type="entry name" value="P-loop containing nucleoside triphosphate hydrolases"/>
    <property type="match status" value="1"/>
</dbReference>
<dbReference type="CDD" id="cd03230">
    <property type="entry name" value="ABC_DR_subfamily_A"/>
    <property type="match status" value="1"/>
</dbReference>
<protein>
    <submittedName>
        <fullName evidence="6">Putative ABC transporter ATP-binding protein YbhF</fullName>
    </submittedName>
</protein>
<dbReference type="AlphaFoldDB" id="A0A1E3GRG7"/>
<gene>
    <name evidence="6" type="primary">ybhF_2</name>
    <name evidence="6" type="ORF">A9E74_01714</name>
</gene>
<dbReference type="Gene3D" id="3.40.50.300">
    <property type="entry name" value="P-loop containing nucleotide triphosphate hydrolases"/>
    <property type="match status" value="1"/>
</dbReference>
<sequence>MTLRVEIEDLAKHFGEIRAVDGVTFSVSKGEVLGFLGPNGAGKSTTMKMITGFLAPTRGTVRVCGYDVSTDPISVKASLGYLPEGAPAYADMTPDSFLKFIADIRGLSGADKKRAVASAAERARILNVMYQPIETLSKGYKRRVGLAQAILHNPPVLIMDEPTDGLDPNQKHEVRTLINEMAEDKAIIISTHILEEVNALCTRNVVIASGKVVFDGTPAELEAKSRYHNAVVLTVNEIDNTKLLQFVKALDFVADAELLTLGNGIRVFPKASAHITIALSERIREQGWEIASLYAESGRLDEVFRSITLPSTAGVK</sequence>
<evidence type="ECO:0000259" key="5">
    <source>
        <dbReference type="PROSITE" id="PS50893"/>
    </source>
</evidence>
<dbReference type="GO" id="GO:0005524">
    <property type="term" value="F:ATP binding"/>
    <property type="evidence" value="ECO:0007669"/>
    <property type="project" value="UniProtKB-KW"/>
</dbReference>
<dbReference type="STRING" id="291169.A9E74_01714"/>
<proteinExistence type="inferred from homology"/>
<evidence type="ECO:0000256" key="3">
    <source>
        <dbReference type="ARBA" id="ARBA00022741"/>
    </source>
</evidence>
<evidence type="ECO:0000256" key="4">
    <source>
        <dbReference type="ARBA" id="ARBA00022840"/>
    </source>
</evidence>
<dbReference type="RefSeq" id="WP_069296160.1">
    <property type="nucleotide sequence ID" value="NZ_MCRI01000017.1"/>
</dbReference>